<comment type="caution">
    <text evidence="8">The sequence shown here is derived from an EMBL/GenBank/DDBJ whole genome shotgun (WGS) entry which is preliminary data.</text>
</comment>
<dbReference type="PROSITE" id="PS51898">
    <property type="entry name" value="TYR_RECOMBINASE"/>
    <property type="match status" value="1"/>
</dbReference>
<dbReference type="InterPro" id="IPR044068">
    <property type="entry name" value="CB"/>
</dbReference>
<dbReference type="Proteomes" id="UP000237344">
    <property type="component" value="Unassembled WGS sequence"/>
</dbReference>
<dbReference type="GO" id="GO:0015074">
    <property type="term" value="P:DNA integration"/>
    <property type="evidence" value="ECO:0007669"/>
    <property type="project" value="UniProtKB-KW"/>
</dbReference>
<dbReference type="InterPro" id="IPR013762">
    <property type="entry name" value="Integrase-like_cat_sf"/>
</dbReference>
<evidence type="ECO:0000256" key="3">
    <source>
        <dbReference type="ARBA" id="ARBA00023125"/>
    </source>
</evidence>
<reference evidence="8 9" key="1">
    <citation type="submission" date="2018-01" db="EMBL/GenBank/DDBJ databases">
        <title>Draft Genome Sequence of Komagataeibacter maltaceti LMG 1529, a Vinegar Producing Acetic Acid Bacterium Isolated from Malt Vinegar Brewery Acetifiers.</title>
        <authorList>
            <person name="Zhang Q."/>
            <person name="Hollensteiner J."/>
            <person name="Poehlein A."/>
            <person name="Daniel R."/>
        </authorList>
    </citation>
    <scope>NUCLEOTIDE SEQUENCE [LARGE SCALE GENOMIC DNA]</scope>
    <source>
        <strain evidence="8 9">LMG 1529</strain>
    </source>
</reference>
<dbReference type="InterPro" id="IPR010998">
    <property type="entry name" value="Integrase_recombinase_N"/>
</dbReference>
<organism evidence="8 9">
    <name type="scientific">Novacetimonas maltaceti</name>
    <dbReference type="NCBI Taxonomy" id="1203393"/>
    <lineage>
        <taxon>Bacteria</taxon>
        <taxon>Pseudomonadati</taxon>
        <taxon>Pseudomonadota</taxon>
        <taxon>Alphaproteobacteria</taxon>
        <taxon>Acetobacterales</taxon>
        <taxon>Acetobacteraceae</taxon>
        <taxon>Novacetimonas</taxon>
    </lineage>
</organism>
<dbReference type="RefSeq" id="WP_110095747.1">
    <property type="nucleotide sequence ID" value="NZ_NKUE01000024.1"/>
</dbReference>
<gene>
    <name evidence="8" type="ORF">KMAL_21810</name>
</gene>
<dbReference type="PANTHER" id="PTHR30349">
    <property type="entry name" value="PHAGE INTEGRASE-RELATED"/>
    <property type="match status" value="1"/>
</dbReference>
<evidence type="ECO:0000259" key="7">
    <source>
        <dbReference type="PROSITE" id="PS51900"/>
    </source>
</evidence>
<proteinExistence type="inferred from homology"/>
<keyword evidence="4" id="KW-0233">DNA recombination</keyword>
<comment type="similarity">
    <text evidence="1">Belongs to the 'phage' integrase family.</text>
</comment>
<keyword evidence="3 5" id="KW-0238">DNA-binding</keyword>
<evidence type="ECO:0000256" key="4">
    <source>
        <dbReference type="ARBA" id="ARBA00023172"/>
    </source>
</evidence>
<dbReference type="Pfam" id="PF00589">
    <property type="entry name" value="Phage_integrase"/>
    <property type="match status" value="1"/>
</dbReference>
<dbReference type="Gene3D" id="1.10.150.130">
    <property type="match status" value="1"/>
</dbReference>
<protein>
    <submittedName>
        <fullName evidence="8">Site-specific tyrosine recombinase XerC</fullName>
    </submittedName>
</protein>
<dbReference type="SUPFAM" id="SSF56349">
    <property type="entry name" value="DNA breaking-rejoining enzymes"/>
    <property type="match status" value="1"/>
</dbReference>
<dbReference type="PROSITE" id="PS51900">
    <property type="entry name" value="CB"/>
    <property type="match status" value="1"/>
</dbReference>
<feature type="domain" description="Tyr recombinase" evidence="6">
    <location>
        <begin position="116"/>
        <end position="289"/>
    </location>
</feature>
<dbReference type="InterPro" id="IPR004107">
    <property type="entry name" value="Integrase_SAM-like_N"/>
</dbReference>
<dbReference type="InterPro" id="IPR011010">
    <property type="entry name" value="DNA_brk_join_enz"/>
</dbReference>
<dbReference type="GO" id="GO:0003677">
    <property type="term" value="F:DNA binding"/>
    <property type="evidence" value="ECO:0007669"/>
    <property type="project" value="UniProtKB-UniRule"/>
</dbReference>
<sequence>MVSGDRARSPATMAPSARNISADEMLIRSWLHNRSDNTRDAYGRDARAFLAFTGKTLGEVVLADLQLWFDSLECADATRRRKLAAVKSLLSFGARLGMLPSDVGAAFRMERGRDTLHERILTQEDVARMIDGEDDPRKRAFLRVLYVMGLRLREACGLTWRSMTRRQQGGIATVHGKGGKTRSVLVPAKLWKELVALRVDNRPDGPVVPGHDGGPLHAKAGDRIVKRAARRAGLSPAVSAHWLRHACASHAQDRGAPPHVVQATLGHASLATTTRYSHVREGDGAGKYLDP</sequence>
<dbReference type="InterPro" id="IPR002104">
    <property type="entry name" value="Integrase_catalytic"/>
</dbReference>
<keyword evidence="2" id="KW-0229">DNA integration</keyword>
<accession>A0A2S3VZZ1</accession>
<keyword evidence="9" id="KW-1185">Reference proteome</keyword>
<evidence type="ECO:0000313" key="8">
    <source>
        <dbReference type="EMBL" id="POF62167.1"/>
    </source>
</evidence>
<evidence type="ECO:0000256" key="1">
    <source>
        <dbReference type="ARBA" id="ARBA00008857"/>
    </source>
</evidence>
<name>A0A2S3VZZ1_9PROT</name>
<evidence type="ECO:0000313" key="9">
    <source>
        <dbReference type="Proteomes" id="UP000237344"/>
    </source>
</evidence>
<evidence type="ECO:0000256" key="2">
    <source>
        <dbReference type="ARBA" id="ARBA00022908"/>
    </source>
</evidence>
<dbReference type="InterPro" id="IPR050090">
    <property type="entry name" value="Tyrosine_recombinase_XerCD"/>
</dbReference>
<dbReference type="Pfam" id="PF02899">
    <property type="entry name" value="Phage_int_SAM_1"/>
    <property type="match status" value="1"/>
</dbReference>
<dbReference type="AlphaFoldDB" id="A0A2S3VZZ1"/>
<evidence type="ECO:0000259" key="6">
    <source>
        <dbReference type="PROSITE" id="PS51898"/>
    </source>
</evidence>
<dbReference type="OrthoDB" id="550438at2"/>
<dbReference type="Gene3D" id="1.10.443.10">
    <property type="entry name" value="Intergrase catalytic core"/>
    <property type="match status" value="1"/>
</dbReference>
<feature type="domain" description="Core-binding (CB)" evidence="7">
    <location>
        <begin position="21"/>
        <end position="94"/>
    </location>
</feature>
<dbReference type="GO" id="GO:0006310">
    <property type="term" value="P:DNA recombination"/>
    <property type="evidence" value="ECO:0007669"/>
    <property type="project" value="UniProtKB-KW"/>
</dbReference>
<dbReference type="PANTHER" id="PTHR30349:SF64">
    <property type="entry name" value="PROPHAGE INTEGRASE INTD-RELATED"/>
    <property type="match status" value="1"/>
</dbReference>
<evidence type="ECO:0000256" key="5">
    <source>
        <dbReference type="PROSITE-ProRule" id="PRU01248"/>
    </source>
</evidence>
<dbReference type="EMBL" id="POTC01000031">
    <property type="protein sequence ID" value="POF62167.1"/>
    <property type="molecule type" value="Genomic_DNA"/>
</dbReference>